<organism evidence="1 2">
    <name type="scientific">Vibrio phage Aphrodite1</name>
    <dbReference type="NCBI Taxonomy" id="2070057"/>
    <lineage>
        <taxon>Viruses</taxon>
        <taxon>Duplodnaviria</taxon>
        <taxon>Heunggongvirae</taxon>
        <taxon>Uroviricota</taxon>
        <taxon>Caudoviricetes</taxon>
        <taxon>Chimalliviridae</taxon>
        <taxon>Gorgonvirinae</taxon>
        <taxon>Aphroditevirus</taxon>
        <taxon>Aphroditevirus aphrodite1</taxon>
    </lineage>
</organism>
<protein>
    <submittedName>
        <fullName evidence="1">Uncharacterized protein</fullName>
    </submittedName>
</protein>
<dbReference type="EMBL" id="MG720308">
    <property type="protein sequence ID" value="AUR80945.1"/>
    <property type="molecule type" value="Genomic_DNA"/>
</dbReference>
<name>A0A2I7QHS3_9CAUD</name>
<evidence type="ECO:0000313" key="2">
    <source>
        <dbReference type="Proteomes" id="UP000240536"/>
    </source>
</evidence>
<dbReference type="OrthoDB" id="8201at10239"/>
<sequence>MISTNSIMVASPIALARQEKETPLVNHTADFIQTLVAMSTGSVPLTPENLVKEVPAGVTADSEHNLVQNQAIEMIADGVNNAFTQIRQYLRPLDSKIRTNMNGIYTPTSAITAVHNNLYIRYIELDHLFFDSVMFPTKTPDPVFNYQGFTTSELAKHAGCFPVLDETGISKLLETNNDEMHDMLDIGLAMDIYNSLIVHGHWDHWFEVKEGTLNLTPKYMDVSRLMHLYVIASRLFVEDDVLPGVERMTLPEYRTYINKILNLTTYTLQHIRNHYRTLAELKLPILKVNMADRAYEFNTVSGDITVGLTDTAIAELEVSNVSLSEALIGYAKTCFDRKDKNIPSLMGNLKEYIEVYRAYVQSVQNAIVQESESRVKHIVEEAVNEFQKTHTEFSGKIEGMGTDLAYRRLYSAIETSANQWYASYRQRVIQANVPLEEFLSTPFIAIAVARVLGLELAADVLEKSVVTSDMTLEQQRGKLAEAVTGCITQLCFGKYL</sequence>
<reference evidence="2" key="1">
    <citation type="submission" date="2017-12" db="EMBL/GenBank/DDBJ databases">
        <title>Phage resistance in Vibrio sp. unravels a complex metabolic adaptation strategy.</title>
        <authorList>
            <person name="Skliros D."/>
            <person name="Kalatzis P.G."/>
            <person name="Katharios P."/>
            <person name="Flemetakis E."/>
        </authorList>
    </citation>
    <scope>NUCLEOTIDE SEQUENCE [LARGE SCALE GENOMIC DNA]</scope>
</reference>
<gene>
    <name evidence="1" type="ORF">Aphrodite1_0196</name>
</gene>
<proteinExistence type="predicted"/>
<accession>A0A2I7QHS3</accession>
<evidence type="ECO:0000313" key="1">
    <source>
        <dbReference type="EMBL" id="AUR80945.1"/>
    </source>
</evidence>
<dbReference type="Proteomes" id="UP000240536">
    <property type="component" value="Segment"/>
</dbReference>
<keyword evidence="2" id="KW-1185">Reference proteome</keyword>